<protein>
    <submittedName>
        <fullName evidence="1">Uncharacterized protein</fullName>
    </submittedName>
</protein>
<sequence>MEVIIKKLEKALELQGETEVQLSQFHLFIFLITKSGEDDFDSNRVPNKVIKELERVLNLQDPKGVEFR</sequence>
<keyword evidence="2" id="KW-1185">Reference proteome</keyword>
<accession>A0ACB9HHI3</accession>
<comment type="caution">
    <text evidence="1">The sequence shown here is derived from an EMBL/GenBank/DDBJ whole genome shotgun (WGS) entry which is preliminary data.</text>
</comment>
<evidence type="ECO:0000313" key="2">
    <source>
        <dbReference type="Proteomes" id="UP001056120"/>
    </source>
</evidence>
<dbReference type="EMBL" id="CM042029">
    <property type="protein sequence ID" value="KAI3794710.1"/>
    <property type="molecule type" value="Genomic_DNA"/>
</dbReference>
<dbReference type="Proteomes" id="UP001056120">
    <property type="component" value="Linkage Group LG12"/>
</dbReference>
<gene>
    <name evidence="1" type="ORF">L1987_37344</name>
</gene>
<reference evidence="1 2" key="2">
    <citation type="journal article" date="2022" name="Mol. Ecol. Resour.">
        <title>The genomes of chicory, endive, great burdock and yacon provide insights into Asteraceae paleo-polyploidization history and plant inulin production.</title>
        <authorList>
            <person name="Fan W."/>
            <person name="Wang S."/>
            <person name="Wang H."/>
            <person name="Wang A."/>
            <person name="Jiang F."/>
            <person name="Liu H."/>
            <person name="Zhao H."/>
            <person name="Xu D."/>
            <person name="Zhang Y."/>
        </authorList>
    </citation>
    <scope>NUCLEOTIDE SEQUENCE [LARGE SCALE GENOMIC DNA]</scope>
    <source>
        <strain evidence="2">cv. Yunnan</strain>
        <tissue evidence="1">Leaves</tissue>
    </source>
</reference>
<name>A0ACB9HHI3_9ASTR</name>
<evidence type="ECO:0000313" key="1">
    <source>
        <dbReference type="EMBL" id="KAI3794710.1"/>
    </source>
</evidence>
<reference evidence="2" key="1">
    <citation type="journal article" date="2022" name="Mol. Ecol. Resour.">
        <title>The genomes of chicory, endive, great burdock and yacon provide insights into Asteraceae palaeo-polyploidization history and plant inulin production.</title>
        <authorList>
            <person name="Fan W."/>
            <person name="Wang S."/>
            <person name="Wang H."/>
            <person name="Wang A."/>
            <person name="Jiang F."/>
            <person name="Liu H."/>
            <person name="Zhao H."/>
            <person name="Xu D."/>
            <person name="Zhang Y."/>
        </authorList>
    </citation>
    <scope>NUCLEOTIDE SEQUENCE [LARGE SCALE GENOMIC DNA]</scope>
    <source>
        <strain evidence="2">cv. Yunnan</strain>
    </source>
</reference>
<proteinExistence type="predicted"/>
<organism evidence="1 2">
    <name type="scientific">Smallanthus sonchifolius</name>
    <dbReference type="NCBI Taxonomy" id="185202"/>
    <lineage>
        <taxon>Eukaryota</taxon>
        <taxon>Viridiplantae</taxon>
        <taxon>Streptophyta</taxon>
        <taxon>Embryophyta</taxon>
        <taxon>Tracheophyta</taxon>
        <taxon>Spermatophyta</taxon>
        <taxon>Magnoliopsida</taxon>
        <taxon>eudicotyledons</taxon>
        <taxon>Gunneridae</taxon>
        <taxon>Pentapetalae</taxon>
        <taxon>asterids</taxon>
        <taxon>campanulids</taxon>
        <taxon>Asterales</taxon>
        <taxon>Asteraceae</taxon>
        <taxon>Asteroideae</taxon>
        <taxon>Heliantheae alliance</taxon>
        <taxon>Millerieae</taxon>
        <taxon>Smallanthus</taxon>
    </lineage>
</organism>